<dbReference type="AlphaFoldDB" id="A0A7G8PUS7"/>
<evidence type="ECO:0000313" key="3">
    <source>
        <dbReference type="Proteomes" id="UP000515514"/>
    </source>
</evidence>
<dbReference type="RefSeq" id="WP_186987715.1">
    <property type="nucleotide sequence ID" value="NZ_CP052909.1"/>
</dbReference>
<proteinExistence type="predicted"/>
<feature type="chain" id="PRO_5028981521" evidence="1">
    <location>
        <begin position="24"/>
        <end position="255"/>
    </location>
</feature>
<keyword evidence="3" id="KW-1185">Reference proteome</keyword>
<dbReference type="KEGG" id="alti:ALE3EI_1535"/>
<name>A0A7G8PUS7_9FLAO</name>
<feature type="signal peptide" evidence="1">
    <location>
        <begin position="1"/>
        <end position="23"/>
    </location>
</feature>
<evidence type="ECO:0000256" key="1">
    <source>
        <dbReference type="SAM" id="SignalP"/>
    </source>
</evidence>
<dbReference type="Proteomes" id="UP000515514">
    <property type="component" value="Chromosome"/>
</dbReference>
<sequence length="255" mass="29884">MKTLVVSLILFTIPLIIPSNLFAQDGKTETFWVHEDPVIPAKVLDYEAYCATLADKCAEFNIQKANWFTISTDELRYFHITPIDKMGDLDQNRFSLLRNKMGEQEFNQLFDNFDSCYETHNDYIIHLDHNLSYMPSGVEIMQDGMEFRKLELWYVTPKNIQKMLDIAKRFKELYSRKSSPEHYRVYRSGFGAPEPFILVAISAPSAEEYERIRKLNKELLGKERDVIYKELLETISKVETLSGYMRTDLSYSPKK</sequence>
<evidence type="ECO:0000313" key="2">
    <source>
        <dbReference type="EMBL" id="QNJ98093.1"/>
    </source>
</evidence>
<reference evidence="2 3" key="1">
    <citation type="submission" date="2020-04" db="EMBL/GenBank/DDBJ databases">
        <title>Genome sequence of Altibacter aquimarinus strain ALE3EI.</title>
        <authorList>
            <person name="Oh H.-M."/>
            <person name="Jang D."/>
        </authorList>
    </citation>
    <scope>NUCLEOTIDE SEQUENCE [LARGE SCALE GENOMIC DNA]</scope>
    <source>
        <strain evidence="2 3">ALE3EI</strain>
    </source>
</reference>
<dbReference type="EMBL" id="CP052909">
    <property type="protein sequence ID" value="QNJ98093.1"/>
    <property type="molecule type" value="Genomic_DNA"/>
</dbReference>
<gene>
    <name evidence="2" type="ORF">ALE3EI_1535</name>
</gene>
<protein>
    <submittedName>
        <fullName evidence="2">Uncharacterized protein</fullName>
    </submittedName>
</protein>
<organism evidence="2 3">
    <name type="scientific">Constantimarinum furrinae</name>
    <dbReference type="NCBI Taxonomy" id="2562285"/>
    <lineage>
        <taxon>Bacteria</taxon>
        <taxon>Pseudomonadati</taxon>
        <taxon>Bacteroidota</taxon>
        <taxon>Flavobacteriia</taxon>
        <taxon>Flavobacteriales</taxon>
        <taxon>Flavobacteriaceae</taxon>
        <taxon>Altibacter/Constantimarinum group</taxon>
        <taxon>Constantimarinum</taxon>
    </lineage>
</organism>
<keyword evidence="1" id="KW-0732">Signal</keyword>
<accession>A0A7G8PUS7</accession>